<protein>
    <submittedName>
        <fullName evidence="1">Uncharacterized protein</fullName>
    </submittedName>
</protein>
<organism evidence="1 2">
    <name type="scientific">Rickenella mellea</name>
    <dbReference type="NCBI Taxonomy" id="50990"/>
    <lineage>
        <taxon>Eukaryota</taxon>
        <taxon>Fungi</taxon>
        <taxon>Dikarya</taxon>
        <taxon>Basidiomycota</taxon>
        <taxon>Agaricomycotina</taxon>
        <taxon>Agaricomycetes</taxon>
        <taxon>Hymenochaetales</taxon>
        <taxon>Rickenellaceae</taxon>
        <taxon>Rickenella</taxon>
    </lineage>
</organism>
<dbReference type="EMBL" id="ML170163">
    <property type="protein sequence ID" value="TDL25708.1"/>
    <property type="molecule type" value="Genomic_DNA"/>
</dbReference>
<evidence type="ECO:0000313" key="1">
    <source>
        <dbReference type="EMBL" id="TDL25708.1"/>
    </source>
</evidence>
<gene>
    <name evidence="1" type="ORF">BD410DRAFT_784742</name>
</gene>
<reference evidence="1 2" key="1">
    <citation type="submission" date="2018-06" db="EMBL/GenBank/DDBJ databases">
        <title>A transcriptomic atlas of mushroom development highlights an independent origin of complex multicellularity.</title>
        <authorList>
            <consortium name="DOE Joint Genome Institute"/>
            <person name="Krizsan K."/>
            <person name="Almasi E."/>
            <person name="Merenyi Z."/>
            <person name="Sahu N."/>
            <person name="Viragh M."/>
            <person name="Koszo T."/>
            <person name="Mondo S."/>
            <person name="Kiss B."/>
            <person name="Balint B."/>
            <person name="Kues U."/>
            <person name="Barry K."/>
            <person name="Hegedus J.C."/>
            <person name="Henrissat B."/>
            <person name="Johnson J."/>
            <person name="Lipzen A."/>
            <person name="Ohm R."/>
            <person name="Nagy I."/>
            <person name="Pangilinan J."/>
            <person name="Yan J."/>
            <person name="Xiong Y."/>
            <person name="Grigoriev I.V."/>
            <person name="Hibbett D.S."/>
            <person name="Nagy L.G."/>
        </authorList>
    </citation>
    <scope>NUCLEOTIDE SEQUENCE [LARGE SCALE GENOMIC DNA]</scope>
    <source>
        <strain evidence="1 2">SZMC22713</strain>
    </source>
</reference>
<dbReference type="Proteomes" id="UP000294933">
    <property type="component" value="Unassembled WGS sequence"/>
</dbReference>
<keyword evidence="2" id="KW-1185">Reference proteome</keyword>
<proteinExistence type="predicted"/>
<dbReference type="VEuPathDB" id="FungiDB:BD410DRAFT_784742"/>
<dbReference type="AlphaFoldDB" id="A0A4Y7QET1"/>
<name>A0A4Y7QET1_9AGAM</name>
<sequence>MLERTGHPLLTALLCNKRAFASSNMLFFQALLCLGSFQATSNILSHFHTAEIPRSQRRFWHEGHWRGTSLTAAPQNRHKEHS</sequence>
<evidence type="ECO:0000313" key="2">
    <source>
        <dbReference type="Proteomes" id="UP000294933"/>
    </source>
</evidence>
<accession>A0A4Y7QET1</accession>